<keyword evidence="2" id="KW-1133">Transmembrane helix</keyword>
<feature type="compositionally biased region" description="Low complexity" evidence="1">
    <location>
        <begin position="261"/>
        <end position="279"/>
    </location>
</feature>
<evidence type="ECO:0000313" key="4">
    <source>
        <dbReference type="Proteomes" id="UP000657385"/>
    </source>
</evidence>
<protein>
    <submittedName>
        <fullName evidence="3">Uncharacterized protein</fullName>
    </submittedName>
</protein>
<evidence type="ECO:0000256" key="1">
    <source>
        <dbReference type="SAM" id="MobiDB-lite"/>
    </source>
</evidence>
<dbReference type="AlphaFoldDB" id="A0A931FEU6"/>
<feature type="transmembrane region" description="Helical" evidence="2">
    <location>
        <begin position="357"/>
        <end position="377"/>
    </location>
</feature>
<reference evidence="3" key="1">
    <citation type="submission" date="2020-11" db="EMBL/GenBank/DDBJ databases">
        <title>Isolation and identification of active actinomycetes.</title>
        <authorList>
            <person name="Yu B."/>
        </authorList>
    </citation>
    <scope>NUCLEOTIDE SEQUENCE</scope>
    <source>
        <strain evidence="3">NEAU-YB345</strain>
    </source>
</reference>
<keyword evidence="2" id="KW-0472">Membrane</keyword>
<comment type="caution">
    <text evidence="3">The sequence shown here is derived from an EMBL/GenBank/DDBJ whole genome shotgun (WGS) entry which is preliminary data.</text>
</comment>
<dbReference type="Proteomes" id="UP000657385">
    <property type="component" value="Unassembled WGS sequence"/>
</dbReference>
<gene>
    <name evidence="3" type="ORF">I2501_23330</name>
</gene>
<feature type="region of interest" description="Disordered" evidence="1">
    <location>
        <begin position="253"/>
        <end position="354"/>
    </location>
</feature>
<evidence type="ECO:0000256" key="2">
    <source>
        <dbReference type="SAM" id="Phobius"/>
    </source>
</evidence>
<proteinExistence type="predicted"/>
<evidence type="ECO:0000313" key="3">
    <source>
        <dbReference type="EMBL" id="MBF9070953.1"/>
    </source>
</evidence>
<organism evidence="3 4">
    <name type="scientific">Streptacidiphilus fuscans</name>
    <dbReference type="NCBI Taxonomy" id="2789292"/>
    <lineage>
        <taxon>Bacteria</taxon>
        <taxon>Bacillati</taxon>
        <taxon>Actinomycetota</taxon>
        <taxon>Actinomycetes</taxon>
        <taxon>Kitasatosporales</taxon>
        <taxon>Streptomycetaceae</taxon>
        <taxon>Streptacidiphilus</taxon>
    </lineage>
</organism>
<keyword evidence="2" id="KW-0812">Transmembrane</keyword>
<name>A0A931FEU6_9ACTN</name>
<sequence length="386" mass="39633">MILQNRSVPTLALAGTATLAAAAALLALPVSRLSAVAVTGDPARATLVRLTDSQVDALGLTAYTGAYGTAVSAAEGQDDPGDFSDPDGMLGRISVATQVARTAASSSKHSAQAQLTALDVYYRSKNLIRVVASVGSFDSYAECVPPPVGPWALAYNRSNSARISVLGHHVGVGTTQVPITGADLGRTDIGPSTLTVTVTPHQDPNSGSAVRQYTAEAWLDITVSGVLNDTAGAQVYDGPISAVRLGEVHADCQVQSPTPTPTSSASFFSLSPSPTGENEPTPPPPPPTPTVTETETGTTERPTHSPHPSPSPDPSTSDRTDEPSWTSEPSWTGEPGPSPTREGGDDLADTGASRSPLAAAMLGLVAVGAGVGAVVTARRRRPRRRH</sequence>
<dbReference type="RefSeq" id="WP_196196126.1">
    <property type="nucleotide sequence ID" value="NZ_JADPRT010000010.1"/>
</dbReference>
<feature type="compositionally biased region" description="Low complexity" evidence="1">
    <location>
        <begin position="290"/>
        <end position="300"/>
    </location>
</feature>
<feature type="compositionally biased region" description="Pro residues" evidence="1">
    <location>
        <begin position="280"/>
        <end position="289"/>
    </location>
</feature>
<dbReference type="EMBL" id="JADPRT010000010">
    <property type="protein sequence ID" value="MBF9070953.1"/>
    <property type="molecule type" value="Genomic_DNA"/>
</dbReference>
<accession>A0A931FEU6</accession>
<keyword evidence="4" id="KW-1185">Reference proteome</keyword>